<keyword evidence="4" id="KW-0472">Membrane</keyword>
<dbReference type="PANTHER" id="PTHR15380">
    <property type="entry name" value="CEROID-LIPOFUSCINOSIS, NEURONAL 5"/>
    <property type="match status" value="1"/>
</dbReference>
<evidence type="ECO:0008006" key="7">
    <source>
        <dbReference type="Google" id="ProtNLM"/>
    </source>
</evidence>
<proteinExistence type="inferred from homology"/>
<accession>A0ABD3LZJ2</accession>
<keyword evidence="2" id="KW-0325">Glycoprotein</keyword>
<protein>
    <recommendedName>
        <fullName evidence="7">Transmembrane protein</fullName>
    </recommendedName>
</protein>
<comment type="similarity">
    <text evidence="1">Belongs to the CLN5 family.</text>
</comment>
<feature type="transmembrane region" description="Helical" evidence="4">
    <location>
        <begin position="51"/>
        <end position="72"/>
    </location>
</feature>
<comment type="caution">
    <text evidence="5">The sequence shown here is derived from an EMBL/GenBank/DDBJ whole genome shotgun (WGS) entry which is preliminary data.</text>
</comment>
<sequence length="985" mass="106923">MERERYNRGRNISRGRSPSSFESSPSRSRQCLDLDLDSPDNTSHTPPYSRVALLVFLLVSAMAIADAIASGFDSMHAAKQQLTQKRPSLDHHHHAQQGGEKLNAKRSAYASFVEDNSSEADGATATVLSRASQLSELISRLDASDVVECYVVTRMAPLANAAVFGVSSTAGGFGNGKVRAMLDASMELSDANNATTAKGEEITPISLPAATPSIPSGPVLIRKSALAFRYRPRVASASAAHGQALPGEQRTQSKYFELTLEYGPQRAGAAKTSESIPVVRMDTDSFSENSNSGKYVSWENEGRVYHCTQISEAWTDAYYMAPISGVVFEKIIQRAVEYTSKRPRYQPFEVVSIPSGNLILRSSGSDDFVWDMFHDLADLYVVIDPLLVPPRDKVQFYVADPDRTINDRHGESGNAASSEVNANVRNDAKQVNPNVQKVKGPMEGSRAAVFYENFFNCANAIKTGDYSSYVPPPSFAPTDSPTSIAPSMAASIVDDIYSINNGDVKYDAENVEASITGTSDESTDGMRNTTDVLENNAGRLLSVKFLRDQRLLDETNSNTIDEDVESNVGVIEDGNDTFTPSLGDGESLSTGNADDEAENSIQQPDAAIEEEENNNAENEDDRAEDSNEVAEKAAIEAAKAAENAAAVVATNTSSAADTAAATSEAAKAAQKAKDASVAARSKASAEALLSGDGVLMTSVLSSCFSDPKYGIRTKEEVYIDAGSLDENGQIDLVSGEEVVRNVEIQEMTIAYIYFDGDVFFRLNLTAPYWGTARGLENVPPPHAHPEGHSDAVDWAILLLILIGTLFGLLVMVHQAGIIVDKRLRFRHFFNPTKKISDWEYEDLNGENSPLQKGGGFPHSDLFLTVESIPTSMGGGDGSTSPTSMHRDHLETTYLNDEPDLEMTEKKFSRLDINDCPLTPTDHCSESLTHALPLSLRMKKFRPDLVERPSLKSYTKVAMPKHSPVNATGWRELKHRGNGMSPPPMT</sequence>
<dbReference type="InterPro" id="IPR026138">
    <property type="entry name" value="CLN5"/>
</dbReference>
<keyword evidence="6" id="KW-1185">Reference proteome</keyword>
<feature type="region of interest" description="Disordered" evidence="3">
    <location>
        <begin position="563"/>
        <end position="630"/>
    </location>
</feature>
<keyword evidence="4" id="KW-0812">Transmembrane</keyword>
<evidence type="ECO:0000313" key="5">
    <source>
        <dbReference type="EMBL" id="KAL3757179.1"/>
    </source>
</evidence>
<gene>
    <name evidence="5" type="ORF">ACHAWU_004611</name>
</gene>
<reference evidence="5 6" key="1">
    <citation type="submission" date="2024-10" db="EMBL/GenBank/DDBJ databases">
        <title>Updated reference genomes for cyclostephanoid diatoms.</title>
        <authorList>
            <person name="Roberts W.R."/>
            <person name="Alverson A.J."/>
        </authorList>
    </citation>
    <scope>NUCLEOTIDE SEQUENCE [LARGE SCALE GENOMIC DNA]</scope>
    <source>
        <strain evidence="5 6">AJA232-27</strain>
    </source>
</reference>
<dbReference type="EMBL" id="JALLBG020000272">
    <property type="protein sequence ID" value="KAL3757179.1"/>
    <property type="molecule type" value="Genomic_DNA"/>
</dbReference>
<feature type="compositionally biased region" description="Low complexity" evidence="3">
    <location>
        <begin position="14"/>
        <end position="29"/>
    </location>
</feature>
<dbReference type="Proteomes" id="UP001530293">
    <property type="component" value="Unassembled WGS sequence"/>
</dbReference>
<feature type="transmembrane region" description="Helical" evidence="4">
    <location>
        <begin position="794"/>
        <end position="819"/>
    </location>
</feature>
<feature type="compositionally biased region" description="Acidic residues" evidence="3">
    <location>
        <begin position="607"/>
        <end position="628"/>
    </location>
</feature>
<feature type="region of interest" description="Disordered" evidence="3">
    <location>
        <begin position="81"/>
        <end position="101"/>
    </location>
</feature>
<dbReference type="PANTHER" id="PTHR15380:SF2">
    <property type="entry name" value="CEROID-LIPOFUSCINOSIS NEURONAL PROTEIN 5"/>
    <property type="match status" value="1"/>
</dbReference>
<dbReference type="AlphaFoldDB" id="A0ABD3LZJ2"/>
<feature type="region of interest" description="Disordered" evidence="3">
    <location>
        <begin position="1"/>
        <end position="44"/>
    </location>
</feature>
<evidence type="ECO:0000256" key="3">
    <source>
        <dbReference type="SAM" id="MobiDB-lite"/>
    </source>
</evidence>
<evidence type="ECO:0000313" key="6">
    <source>
        <dbReference type="Proteomes" id="UP001530293"/>
    </source>
</evidence>
<keyword evidence="4" id="KW-1133">Transmembrane helix</keyword>
<organism evidence="5 6">
    <name type="scientific">Discostella pseudostelligera</name>
    <dbReference type="NCBI Taxonomy" id="259834"/>
    <lineage>
        <taxon>Eukaryota</taxon>
        <taxon>Sar</taxon>
        <taxon>Stramenopiles</taxon>
        <taxon>Ochrophyta</taxon>
        <taxon>Bacillariophyta</taxon>
        <taxon>Coscinodiscophyceae</taxon>
        <taxon>Thalassiosirophycidae</taxon>
        <taxon>Stephanodiscales</taxon>
        <taxon>Stephanodiscaceae</taxon>
        <taxon>Discostella</taxon>
    </lineage>
</organism>
<name>A0ABD3LZJ2_9STRA</name>
<evidence type="ECO:0000256" key="4">
    <source>
        <dbReference type="SAM" id="Phobius"/>
    </source>
</evidence>
<evidence type="ECO:0000256" key="1">
    <source>
        <dbReference type="ARBA" id="ARBA00007028"/>
    </source>
</evidence>
<evidence type="ECO:0000256" key="2">
    <source>
        <dbReference type="ARBA" id="ARBA00023180"/>
    </source>
</evidence>